<feature type="region of interest" description="Disordered" evidence="1">
    <location>
        <begin position="155"/>
        <end position="177"/>
    </location>
</feature>
<dbReference type="AlphaFoldDB" id="A0A2V1ILH8"/>
<dbReference type="RefSeq" id="WP_107031684.1">
    <property type="nucleotide sequence ID" value="NZ_PUEC01000006.1"/>
</dbReference>
<protein>
    <submittedName>
        <fullName evidence="2">Uncharacterized protein</fullName>
    </submittedName>
</protein>
<proteinExistence type="predicted"/>
<keyword evidence="3" id="KW-1185">Reference proteome</keyword>
<evidence type="ECO:0000313" key="3">
    <source>
        <dbReference type="Proteomes" id="UP000244905"/>
    </source>
</evidence>
<comment type="caution">
    <text evidence="2">The sequence shown here is derived from an EMBL/GenBank/DDBJ whole genome shotgun (WGS) entry which is preliminary data.</text>
</comment>
<dbReference type="Proteomes" id="UP000244905">
    <property type="component" value="Unassembled WGS sequence"/>
</dbReference>
<gene>
    <name evidence="2" type="ORF">C5O23_04035</name>
</gene>
<accession>A0A2V1ILH8</accession>
<sequence>MCRLHGFNRQAEERGAAWCKANAEHFVSCINSYLGLMRQGQEYGMRRAFCGRISEAWMKYIVVEWDFTKIILKQKYKHRERVKRMLRRKRKQASRNRIPKAKRMTARVFSGETLPAVEQFNTGRKRGCIVRWDYEPVKTTIPEVDKRAAFRKRKALSRAAKNGTPPPAEEPQQGKEVDSGLVAYSEMRYLGIPDPERVVADIQYDLDLRYGDTPRPEIDFDAYRSAIAALNKA</sequence>
<organism evidence="2 3">
    <name type="scientific">Duncaniella muris</name>
    <dbReference type="NCBI Taxonomy" id="2094150"/>
    <lineage>
        <taxon>Bacteria</taxon>
        <taxon>Pseudomonadati</taxon>
        <taxon>Bacteroidota</taxon>
        <taxon>Bacteroidia</taxon>
        <taxon>Bacteroidales</taxon>
        <taxon>Muribaculaceae</taxon>
        <taxon>Duncaniella</taxon>
    </lineage>
</organism>
<dbReference type="EMBL" id="PUEC01000006">
    <property type="protein sequence ID" value="PWB03326.1"/>
    <property type="molecule type" value="Genomic_DNA"/>
</dbReference>
<reference evidence="3" key="1">
    <citation type="submission" date="2018-02" db="EMBL/GenBank/DDBJ databases">
        <authorList>
            <person name="Clavel T."/>
            <person name="Strowig T."/>
        </authorList>
    </citation>
    <scope>NUCLEOTIDE SEQUENCE [LARGE SCALE GENOMIC DNA]</scope>
    <source>
        <strain evidence="3">DSM 103720</strain>
    </source>
</reference>
<evidence type="ECO:0000313" key="2">
    <source>
        <dbReference type="EMBL" id="PWB03326.1"/>
    </source>
</evidence>
<dbReference type="GeneID" id="82525520"/>
<evidence type="ECO:0000256" key="1">
    <source>
        <dbReference type="SAM" id="MobiDB-lite"/>
    </source>
</evidence>
<name>A0A2V1ILH8_9BACT</name>